<keyword evidence="3" id="KW-0805">Transcription regulation</keyword>
<dbReference type="PANTHER" id="PTHR35807">
    <property type="entry name" value="TRANSCRIPTIONAL REGULATOR REDD-RELATED"/>
    <property type="match status" value="1"/>
</dbReference>
<dbReference type="GO" id="GO:0000160">
    <property type="term" value="P:phosphorelay signal transduction system"/>
    <property type="evidence" value="ECO:0007669"/>
    <property type="project" value="UniProtKB-KW"/>
</dbReference>
<dbReference type="SUPFAM" id="SSF48452">
    <property type="entry name" value="TPR-like"/>
    <property type="match status" value="1"/>
</dbReference>
<keyword evidence="2" id="KW-0902">Two-component regulatory system</keyword>
<keyword evidence="7" id="KW-0175">Coiled coil</keyword>
<evidence type="ECO:0000256" key="4">
    <source>
        <dbReference type="ARBA" id="ARBA00023125"/>
    </source>
</evidence>
<comment type="similarity">
    <text evidence="1">Belongs to the AfsR/DnrI/RedD regulatory family.</text>
</comment>
<sequence length="350" mass="37751">MDFGADGARDVPGDAGVDFRILGPVEVFDRRTGACIVPSGSKQRALLGALVVRAGHVLSADRLIHELWGDRPPVSAANALQAHVARLRRLLQGGAPDAGGHEWIATRSMGYLLHPGRATADAQRFHRLSAEGRAALGSDPVHAAELLRGALALWRGPALEGSTQGPICSVEADRLEELRLTTLETLYDAKLRSGRHAEITRDLERLTAGHPMRERLYDLHMLALYRCGRQTEALGVYERARRRLVDELGVEPGPALRERMEAILHHAPSLAVPQPAPLVPLTPAVPLTPLTPLAPAAPAASPDHDAALLELGREIARLGDRIESLSREQEALIRRFNLLAAVPVPGGQLV</sequence>
<dbReference type="PANTHER" id="PTHR35807:SF1">
    <property type="entry name" value="TRANSCRIPTIONAL REGULATOR REDD"/>
    <property type="match status" value="1"/>
</dbReference>
<feature type="DNA-binding region" description="OmpR/PhoB-type" evidence="6">
    <location>
        <begin position="6"/>
        <end position="115"/>
    </location>
</feature>
<evidence type="ECO:0000256" key="2">
    <source>
        <dbReference type="ARBA" id="ARBA00023012"/>
    </source>
</evidence>
<dbReference type="InterPro" id="IPR016032">
    <property type="entry name" value="Sig_transdc_resp-reg_C-effctor"/>
</dbReference>
<accession>A0AB39YI49</accession>
<evidence type="ECO:0000256" key="7">
    <source>
        <dbReference type="SAM" id="Coils"/>
    </source>
</evidence>
<name>A0AB39YI49_9ACTN</name>
<dbReference type="EMBL" id="CP165728">
    <property type="protein sequence ID" value="XDV69265.1"/>
    <property type="molecule type" value="Genomic_DNA"/>
</dbReference>
<organism evidence="9">
    <name type="scientific">Streptomyces sp. R33</name>
    <dbReference type="NCBI Taxonomy" id="3238629"/>
    <lineage>
        <taxon>Bacteria</taxon>
        <taxon>Bacillati</taxon>
        <taxon>Actinomycetota</taxon>
        <taxon>Actinomycetes</taxon>
        <taxon>Kitasatosporales</taxon>
        <taxon>Streptomycetaceae</taxon>
        <taxon>Streptomyces</taxon>
    </lineage>
</organism>
<proteinExistence type="inferred from homology"/>
<dbReference type="InterPro" id="IPR005158">
    <property type="entry name" value="BTAD"/>
</dbReference>
<dbReference type="GO" id="GO:0003677">
    <property type="term" value="F:DNA binding"/>
    <property type="evidence" value="ECO:0007669"/>
    <property type="project" value="UniProtKB-UniRule"/>
</dbReference>
<evidence type="ECO:0000256" key="6">
    <source>
        <dbReference type="PROSITE-ProRule" id="PRU01091"/>
    </source>
</evidence>
<dbReference type="SMART" id="SM01043">
    <property type="entry name" value="BTAD"/>
    <property type="match status" value="1"/>
</dbReference>
<dbReference type="SMART" id="SM00862">
    <property type="entry name" value="Trans_reg_C"/>
    <property type="match status" value="1"/>
</dbReference>
<dbReference type="AlphaFoldDB" id="A0AB39YI49"/>
<evidence type="ECO:0000259" key="8">
    <source>
        <dbReference type="PROSITE" id="PS51755"/>
    </source>
</evidence>
<keyword evidence="4 6" id="KW-0238">DNA-binding</keyword>
<dbReference type="RefSeq" id="WP_369780483.1">
    <property type="nucleotide sequence ID" value="NZ_CP165728.1"/>
</dbReference>
<geneLocation type="plasmid" evidence="9">
    <name>unnamed1</name>
</geneLocation>
<evidence type="ECO:0000313" key="9">
    <source>
        <dbReference type="EMBL" id="XDV69265.1"/>
    </source>
</evidence>
<dbReference type="Pfam" id="PF03704">
    <property type="entry name" value="BTAD"/>
    <property type="match status" value="1"/>
</dbReference>
<dbReference type="InterPro" id="IPR051677">
    <property type="entry name" value="AfsR-DnrI-RedD_regulator"/>
</dbReference>
<protein>
    <submittedName>
        <fullName evidence="9">BTAD domain-containing putative transcriptional regulator</fullName>
    </submittedName>
</protein>
<dbReference type="InterPro" id="IPR011990">
    <property type="entry name" value="TPR-like_helical_dom_sf"/>
</dbReference>
<dbReference type="Gene3D" id="1.25.40.10">
    <property type="entry name" value="Tetratricopeptide repeat domain"/>
    <property type="match status" value="1"/>
</dbReference>
<evidence type="ECO:0000256" key="3">
    <source>
        <dbReference type="ARBA" id="ARBA00023015"/>
    </source>
</evidence>
<feature type="coiled-coil region" evidence="7">
    <location>
        <begin position="308"/>
        <end position="335"/>
    </location>
</feature>
<dbReference type="GO" id="GO:0006355">
    <property type="term" value="P:regulation of DNA-templated transcription"/>
    <property type="evidence" value="ECO:0007669"/>
    <property type="project" value="InterPro"/>
</dbReference>
<dbReference type="CDD" id="cd15831">
    <property type="entry name" value="BTAD"/>
    <property type="match status" value="1"/>
</dbReference>
<dbReference type="PROSITE" id="PS51755">
    <property type="entry name" value="OMPR_PHOB"/>
    <property type="match status" value="1"/>
</dbReference>
<gene>
    <name evidence="9" type="ORF">AB5J51_40740</name>
</gene>
<reference evidence="9" key="1">
    <citation type="submission" date="2024-08" db="EMBL/GenBank/DDBJ databases">
        <authorList>
            <person name="Yu S.T."/>
        </authorList>
    </citation>
    <scope>NUCLEOTIDE SEQUENCE</scope>
    <source>
        <strain evidence="9">R33</strain>
        <plasmid evidence="9">unnamed1</plasmid>
    </source>
</reference>
<dbReference type="SUPFAM" id="SSF46894">
    <property type="entry name" value="C-terminal effector domain of the bipartite response regulators"/>
    <property type="match status" value="1"/>
</dbReference>
<dbReference type="Pfam" id="PF00486">
    <property type="entry name" value="Trans_reg_C"/>
    <property type="match status" value="1"/>
</dbReference>
<feature type="domain" description="OmpR/PhoB-type" evidence="8">
    <location>
        <begin position="6"/>
        <end position="115"/>
    </location>
</feature>
<evidence type="ECO:0000256" key="5">
    <source>
        <dbReference type="ARBA" id="ARBA00023163"/>
    </source>
</evidence>
<keyword evidence="5" id="KW-0804">Transcription</keyword>
<keyword evidence="9" id="KW-0614">Plasmid</keyword>
<dbReference type="InterPro" id="IPR001867">
    <property type="entry name" value="OmpR/PhoB-type_DNA-bd"/>
</dbReference>
<evidence type="ECO:0000256" key="1">
    <source>
        <dbReference type="ARBA" id="ARBA00005820"/>
    </source>
</evidence>
<dbReference type="InterPro" id="IPR036388">
    <property type="entry name" value="WH-like_DNA-bd_sf"/>
</dbReference>
<dbReference type="Gene3D" id="1.10.10.10">
    <property type="entry name" value="Winged helix-like DNA-binding domain superfamily/Winged helix DNA-binding domain"/>
    <property type="match status" value="1"/>
</dbReference>